<evidence type="ECO:0000313" key="1">
    <source>
        <dbReference type="EMBL" id="SVB96611.1"/>
    </source>
</evidence>
<protein>
    <submittedName>
        <fullName evidence="1">Uncharacterized protein</fullName>
    </submittedName>
</protein>
<dbReference type="Gene3D" id="2.30.30.100">
    <property type="match status" value="1"/>
</dbReference>
<feature type="non-terminal residue" evidence="1">
    <location>
        <position position="1"/>
    </location>
</feature>
<proteinExistence type="predicted"/>
<dbReference type="AlphaFoldDB" id="A0A382ID59"/>
<reference evidence="1" key="1">
    <citation type="submission" date="2018-05" db="EMBL/GenBank/DDBJ databases">
        <authorList>
            <person name="Lanie J.A."/>
            <person name="Ng W.-L."/>
            <person name="Kazmierczak K.M."/>
            <person name="Andrzejewski T.M."/>
            <person name="Davidsen T.M."/>
            <person name="Wayne K.J."/>
            <person name="Tettelin H."/>
            <person name="Glass J.I."/>
            <person name="Rusch D."/>
            <person name="Podicherti R."/>
            <person name="Tsui H.-C.T."/>
            <person name="Winkler M.E."/>
        </authorList>
    </citation>
    <scope>NUCLEOTIDE SEQUENCE</scope>
</reference>
<name>A0A382ID59_9ZZZZ</name>
<gene>
    <name evidence="1" type="ORF">METZ01_LOCUS249465</name>
</gene>
<sequence>VNGEDIICTIAEEKSNISNEKLASLLSSSIEVDHPLKMQIVPKMTDKGIAESLSLSHWVHPYTESRSFSIPSSSVILVADVSPGLSRYYEFVLGKIEKELEIDPITDEDVYDELLEEMDVDSDSIH</sequence>
<accession>A0A382ID59</accession>
<organism evidence="1">
    <name type="scientific">marine metagenome</name>
    <dbReference type="NCBI Taxonomy" id="408172"/>
    <lineage>
        <taxon>unclassified sequences</taxon>
        <taxon>metagenomes</taxon>
        <taxon>ecological metagenomes</taxon>
    </lineage>
</organism>
<dbReference type="EMBL" id="UINC01066180">
    <property type="protein sequence ID" value="SVB96611.1"/>
    <property type="molecule type" value="Genomic_DNA"/>
</dbReference>